<feature type="transmembrane region" description="Helical" evidence="1">
    <location>
        <begin position="27"/>
        <end position="46"/>
    </location>
</feature>
<feature type="transmembrane region" description="Helical" evidence="1">
    <location>
        <begin position="205"/>
        <end position="226"/>
    </location>
</feature>
<keyword evidence="1" id="KW-0812">Transmembrane</keyword>
<dbReference type="AlphaFoldDB" id="A0A2G1W7J8"/>
<accession>A0A2G1W7J8</accession>
<name>A0A2G1W7J8_9BACT</name>
<dbReference type="EMBL" id="NIZW01000008">
    <property type="protein sequence ID" value="PHQ35014.1"/>
    <property type="molecule type" value="Genomic_DNA"/>
</dbReference>
<evidence type="ECO:0000313" key="3">
    <source>
        <dbReference type="Proteomes" id="UP000225740"/>
    </source>
</evidence>
<evidence type="ECO:0000313" key="2">
    <source>
        <dbReference type="EMBL" id="PHQ35014.1"/>
    </source>
</evidence>
<comment type="caution">
    <text evidence="2">The sequence shown here is derived from an EMBL/GenBank/DDBJ whole genome shotgun (WGS) entry which is preliminary data.</text>
</comment>
<keyword evidence="3" id="KW-1185">Reference proteome</keyword>
<dbReference type="Proteomes" id="UP000225740">
    <property type="component" value="Unassembled WGS sequence"/>
</dbReference>
<evidence type="ECO:0000256" key="1">
    <source>
        <dbReference type="SAM" id="Phobius"/>
    </source>
</evidence>
<keyword evidence="1" id="KW-1133">Transmembrane helix</keyword>
<proteinExistence type="predicted"/>
<keyword evidence="1" id="KW-0472">Membrane</keyword>
<dbReference type="GeneID" id="90608742"/>
<sequence>MTSDESKTNPVLNFFSLSDEYERKARFLPAVLTVLVALPVAMAYGIEMMQFITLLTTGVGIGAVLAVGISHLASALGNRLQKKLWPDWPYDGPTNQWLNPENDARSQQQKKQWYRMIKSLTGLDIARLAKSEDKAEVRLAINDAVSKVRSRLWKHDGNGTDLVRLRNIDYGYARNLTGLRVIWIPTAILSFAGCWVAWWRFDGHILWAVLATVLLCILPVVGIFVLPGYVRQKADYYAEAFFAAVERINLEEQTRKSG</sequence>
<protein>
    <submittedName>
        <fullName evidence="2">Uncharacterized protein</fullName>
    </submittedName>
</protein>
<dbReference type="RefSeq" id="WP_099260789.1">
    <property type="nucleotide sequence ID" value="NZ_NIZW01000008.1"/>
</dbReference>
<feature type="transmembrane region" description="Helical" evidence="1">
    <location>
        <begin position="52"/>
        <end position="73"/>
    </location>
</feature>
<dbReference type="OrthoDB" id="2083198at2"/>
<organism evidence="2 3">
    <name type="scientific">Rhodopirellula bahusiensis</name>
    <dbReference type="NCBI Taxonomy" id="2014065"/>
    <lineage>
        <taxon>Bacteria</taxon>
        <taxon>Pseudomonadati</taxon>
        <taxon>Planctomycetota</taxon>
        <taxon>Planctomycetia</taxon>
        <taxon>Pirellulales</taxon>
        <taxon>Pirellulaceae</taxon>
        <taxon>Rhodopirellula</taxon>
    </lineage>
</organism>
<reference evidence="2 3" key="1">
    <citation type="submission" date="2017-06" db="EMBL/GenBank/DDBJ databases">
        <title>Description of Rhodopirellula bahusiensis sp. nov.</title>
        <authorList>
            <person name="Kizina J."/>
            <person name="Harder J."/>
        </authorList>
    </citation>
    <scope>NUCLEOTIDE SEQUENCE [LARGE SCALE GENOMIC DNA]</scope>
    <source>
        <strain evidence="2 3">SWK21</strain>
    </source>
</reference>
<feature type="transmembrane region" description="Helical" evidence="1">
    <location>
        <begin position="181"/>
        <end position="199"/>
    </location>
</feature>
<gene>
    <name evidence="2" type="ORF">CEE69_11310</name>
</gene>